<dbReference type="InterPro" id="IPR027788">
    <property type="entry name" value="Alpha/beta-hydrolase_N_dom"/>
</dbReference>
<feature type="domain" description="Alpha/beta-hydrolase N-terminal" evidence="3">
    <location>
        <begin position="72"/>
        <end position="283"/>
    </location>
</feature>
<dbReference type="Proteomes" id="UP000035548">
    <property type="component" value="Chromosome"/>
</dbReference>
<dbReference type="ESTHER" id="9cory-a0a0g3hfl1">
    <property type="family name" value="Abhydrolase_9"/>
</dbReference>
<feature type="region of interest" description="Disordered" evidence="1">
    <location>
        <begin position="243"/>
        <end position="279"/>
    </location>
</feature>
<protein>
    <submittedName>
        <fullName evidence="4">Putative membrane protein</fullName>
    </submittedName>
</protein>
<accession>A0A0G3HFL1</accession>
<reference evidence="5" key="2">
    <citation type="submission" date="2015-05" db="EMBL/GenBank/DDBJ databases">
        <title>Complete genome sequence of Corynebacterium uterequi DSM 45634, isolated from the uterus of a maiden mare.</title>
        <authorList>
            <person name="Ruckert C."/>
            <person name="Albersmeier A."/>
            <person name="Winkler A."/>
            <person name="Tauch A."/>
        </authorList>
    </citation>
    <scope>NUCLEOTIDE SEQUENCE [LARGE SCALE GENOMIC DNA]</scope>
    <source>
        <strain evidence="5">DSM 45634</strain>
    </source>
</reference>
<reference evidence="4 5" key="1">
    <citation type="journal article" date="2015" name="Genome Announc.">
        <title>Virulence Factor Genes Detected in the Complete Genome Sequence of Corynebacterium uterequi DSM 45634, Isolated from the Uterus of a Maiden Mare.</title>
        <authorList>
            <person name="Ruckert C."/>
            <person name="Kriete M."/>
            <person name="Jaenicke S."/>
            <person name="Winkler A."/>
            <person name="Tauch A."/>
        </authorList>
    </citation>
    <scope>NUCLEOTIDE SEQUENCE [LARGE SCALE GENOMIC DNA]</scope>
    <source>
        <strain evidence="4 5">DSM 45634</strain>
    </source>
</reference>
<dbReference type="SUPFAM" id="SSF53474">
    <property type="entry name" value="alpha/beta-Hydrolases"/>
    <property type="match status" value="1"/>
</dbReference>
<dbReference type="STRING" id="1072256.CUTER_10700"/>
<dbReference type="KEGG" id="cut:CUTER_10700"/>
<dbReference type="InterPro" id="IPR029058">
    <property type="entry name" value="AB_hydrolase_fold"/>
</dbReference>
<evidence type="ECO:0000259" key="3">
    <source>
        <dbReference type="Pfam" id="PF15420"/>
    </source>
</evidence>
<dbReference type="AlphaFoldDB" id="A0A0G3HFL1"/>
<dbReference type="PATRIC" id="fig|1072256.5.peg.2106"/>
<proteinExistence type="predicted"/>
<dbReference type="RefSeq" id="WP_047260782.1">
    <property type="nucleotide sequence ID" value="NZ_CP011546.1"/>
</dbReference>
<dbReference type="Pfam" id="PF10081">
    <property type="entry name" value="Abhydrolase_9"/>
    <property type="match status" value="1"/>
</dbReference>
<dbReference type="EMBL" id="CP011546">
    <property type="protein sequence ID" value="AKK12104.1"/>
    <property type="molecule type" value="Genomic_DNA"/>
</dbReference>
<feature type="domain" description="Alpha/beta-hydrolase catalytic" evidence="2">
    <location>
        <begin position="301"/>
        <end position="593"/>
    </location>
</feature>
<dbReference type="InterPro" id="IPR027787">
    <property type="entry name" value="Alpha/beta-hydrolase_catalytic"/>
</dbReference>
<organism evidence="4 5">
    <name type="scientific">Corynebacterium uterequi</name>
    <dbReference type="NCBI Taxonomy" id="1072256"/>
    <lineage>
        <taxon>Bacteria</taxon>
        <taxon>Bacillati</taxon>
        <taxon>Actinomycetota</taxon>
        <taxon>Actinomycetes</taxon>
        <taxon>Mycobacteriales</taxon>
        <taxon>Corynebacteriaceae</taxon>
        <taxon>Corynebacterium</taxon>
    </lineage>
</organism>
<keyword evidence="5" id="KW-1185">Reference proteome</keyword>
<dbReference type="OrthoDB" id="4397445at2"/>
<evidence type="ECO:0000259" key="2">
    <source>
        <dbReference type="Pfam" id="PF10081"/>
    </source>
</evidence>
<evidence type="ECO:0000313" key="4">
    <source>
        <dbReference type="EMBL" id="AKK12104.1"/>
    </source>
</evidence>
<gene>
    <name evidence="4" type="ORF">CUTER_10700</name>
</gene>
<evidence type="ECO:0000313" key="5">
    <source>
        <dbReference type="Proteomes" id="UP000035548"/>
    </source>
</evidence>
<sequence>MPTPPGRTGRLARRAVRAALRRAATGSLSAALFAVEVYADLLPGVRMVGPRRLPNTMGPGVLGAEAATWWAISPSLLPRPWWVTALNVAFCQGFGHAVGTGIHFASVRAFDALGHRPTPRVTHGTHRVLHTVLGATTAAVTLSSFIRQEKQARLVDSPQRHPQRSAAVGILTGTLGYGALLLLAEGSQSSINRLNATLRRWLPPAVSWPIALLGFAGLTTLASDQVIVRQTLNNIARRARRLNDAVSAKHPQPTEPERTGSPQSIESWSMPGSKGRKLLASGPRARDIARICRLDDAEEPIRVFIGLIDGRTYEQAAEVALAELIRAGAFSRRVLAIMSSAGTGWLSPWSTSGLEFLSGGSSAIVAIQYSYLPSAASYVTDRESPVTASRILIERILAHLHTLPADARPHVYVSGESLGAYGIAGAFADVDELLAHVDGAVFSGAPRFTEMLRALTHRRDAGSPERLPVIDRGRHVRFAATPDHLGEDFSGRTLGTWSHPRVVFAQHASDPVVFWGTDVFLREPEWLREPGSRGVPAPAAQRLDVVHGMRWVPLITAWQVGLDQLSSLNFPGGHAHQYHEEMLYYWAAVLGEDAAVQLDDCLAARIAEWIRRDA</sequence>
<dbReference type="Pfam" id="PF15420">
    <property type="entry name" value="Abhydrolase_9_N"/>
    <property type="match status" value="1"/>
</dbReference>
<name>A0A0G3HFL1_9CORY</name>
<evidence type="ECO:0000256" key="1">
    <source>
        <dbReference type="SAM" id="MobiDB-lite"/>
    </source>
</evidence>